<evidence type="ECO:0000313" key="1">
    <source>
        <dbReference type="EMBL" id="MCU4974572.1"/>
    </source>
</evidence>
<accession>A0ABT2QI29</accession>
<dbReference type="SUPFAM" id="SSF111331">
    <property type="entry name" value="NAD kinase/diacylglycerol kinase-like"/>
    <property type="match status" value="1"/>
</dbReference>
<dbReference type="PANTHER" id="PTHR20275:SF0">
    <property type="entry name" value="NAD KINASE"/>
    <property type="match status" value="1"/>
</dbReference>
<evidence type="ECO:0000313" key="2">
    <source>
        <dbReference type="Proteomes" id="UP001320972"/>
    </source>
</evidence>
<dbReference type="Proteomes" id="UP001320972">
    <property type="component" value="Unassembled WGS sequence"/>
</dbReference>
<proteinExistence type="predicted"/>
<keyword evidence="1" id="KW-0808">Transferase</keyword>
<dbReference type="EMBL" id="JAOPKB010000012">
    <property type="protein sequence ID" value="MCU4974572.1"/>
    <property type="molecule type" value="Genomic_DNA"/>
</dbReference>
<keyword evidence="2" id="KW-1185">Reference proteome</keyword>
<gene>
    <name evidence="1" type="ORF">OB955_17775</name>
</gene>
<name>A0ABT2QI29_9EURY</name>
<dbReference type="GO" id="GO:0016301">
    <property type="term" value="F:kinase activity"/>
    <property type="evidence" value="ECO:0007669"/>
    <property type="project" value="UniProtKB-KW"/>
</dbReference>
<keyword evidence="1" id="KW-0418">Kinase</keyword>
<dbReference type="InterPro" id="IPR016064">
    <property type="entry name" value="NAD/diacylglycerol_kinase_sf"/>
</dbReference>
<dbReference type="Gene3D" id="2.60.200.30">
    <property type="entry name" value="Probable inorganic polyphosphate/atp-NAD kinase, domain 2"/>
    <property type="match status" value="1"/>
</dbReference>
<organism evidence="1 2">
    <name type="scientific">Natronoglomus mannanivorans</name>
    <dbReference type="NCBI Taxonomy" id="2979990"/>
    <lineage>
        <taxon>Archaea</taxon>
        <taxon>Methanobacteriati</taxon>
        <taxon>Methanobacteriota</taxon>
        <taxon>Stenosarchaea group</taxon>
        <taxon>Halobacteria</taxon>
        <taxon>Halobacteriales</taxon>
        <taxon>Natrialbaceae</taxon>
        <taxon>Natronoglomus</taxon>
    </lineage>
</organism>
<comment type="caution">
    <text evidence="1">The sequence shown here is derived from an EMBL/GenBank/DDBJ whole genome shotgun (WGS) entry which is preliminary data.</text>
</comment>
<dbReference type="InterPro" id="IPR017437">
    <property type="entry name" value="ATP-NAD_kinase_PpnK-typ_C"/>
</dbReference>
<sequence length="271" mass="27873">MERAEWTGTDDDTPLVGIVGATENLDSAAIDRTVSDHDATIVAGSLEETLEQSPSVLVCVGQSALGAVARADASVPVLPVDAGDGVHSVPAAQLPAVVDAVLAGAGLERHQSTLRVETDSETLVGDARGPHRAFFDVALVTEEPARISEYSVTSRGKRLAQFRADGVVVATPQGSHGYASAAGGPLLSNGLDAVAVVPIAPFVTQTRQWIVPHDGLELAIERDEGPVTLQVDDRSLGTVAAGSSVSITTADPLSMLVPDGEWAELESGSAD</sequence>
<dbReference type="Pfam" id="PF20143">
    <property type="entry name" value="NAD_kinase_C"/>
    <property type="match status" value="1"/>
</dbReference>
<reference evidence="1 2" key="1">
    <citation type="submission" date="2022-09" db="EMBL/GenBank/DDBJ databases">
        <title>Enrichment on poylsaccharides allowed isolation of novel metabolic and taxonomic groups of Haloarchaea.</title>
        <authorList>
            <person name="Sorokin D.Y."/>
            <person name="Elcheninov A.G."/>
            <person name="Khizhniak T.V."/>
            <person name="Kolganova T.V."/>
            <person name="Kublanov I.V."/>
        </authorList>
    </citation>
    <scope>NUCLEOTIDE SEQUENCE [LARGE SCALE GENOMIC DNA]</scope>
    <source>
        <strain evidence="1 2">AArc-m2/3/4</strain>
    </source>
</reference>
<dbReference type="PANTHER" id="PTHR20275">
    <property type="entry name" value="NAD KINASE"/>
    <property type="match status" value="1"/>
</dbReference>
<protein>
    <submittedName>
        <fullName evidence="1">NAD(+)/NADH kinase</fullName>
    </submittedName>
</protein>
<dbReference type="RefSeq" id="WP_338008626.1">
    <property type="nucleotide sequence ID" value="NZ_JAOPKB010000012.1"/>
</dbReference>